<proteinExistence type="predicted"/>
<dbReference type="Gene3D" id="1.10.260.40">
    <property type="entry name" value="lambda repressor-like DNA-binding domains"/>
    <property type="match status" value="1"/>
</dbReference>
<dbReference type="Pfam" id="PF19054">
    <property type="entry name" value="DUF5753"/>
    <property type="match status" value="1"/>
</dbReference>
<feature type="domain" description="HTH cro/C1-type" evidence="1">
    <location>
        <begin position="18"/>
        <end position="72"/>
    </location>
</feature>
<keyword evidence="3" id="KW-1185">Reference proteome</keyword>
<dbReference type="CDD" id="cd00093">
    <property type="entry name" value="HTH_XRE"/>
    <property type="match status" value="1"/>
</dbReference>
<dbReference type="Pfam" id="PF13560">
    <property type="entry name" value="HTH_31"/>
    <property type="match status" value="1"/>
</dbReference>
<name>A0ABP6C378_9ACTN</name>
<reference evidence="3" key="1">
    <citation type="journal article" date="2019" name="Int. J. Syst. Evol. Microbiol.">
        <title>The Global Catalogue of Microorganisms (GCM) 10K type strain sequencing project: providing services to taxonomists for standard genome sequencing and annotation.</title>
        <authorList>
            <consortium name="The Broad Institute Genomics Platform"/>
            <consortium name="The Broad Institute Genome Sequencing Center for Infectious Disease"/>
            <person name="Wu L."/>
            <person name="Ma J."/>
        </authorList>
    </citation>
    <scope>NUCLEOTIDE SEQUENCE [LARGE SCALE GENOMIC DNA]</scope>
    <source>
        <strain evidence="3">JCM 6833</strain>
    </source>
</reference>
<accession>A0ABP6C378</accession>
<dbReference type="RefSeq" id="WP_344542443.1">
    <property type="nucleotide sequence ID" value="NZ_BAAATD010000004.1"/>
</dbReference>
<comment type="caution">
    <text evidence="2">The sequence shown here is derived from an EMBL/GenBank/DDBJ whole genome shotgun (WGS) entry which is preliminary data.</text>
</comment>
<dbReference type="InterPro" id="IPR043917">
    <property type="entry name" value="DUF5753"/>
</dbReference>
<dbReference type="SUPFAM" id="SSF47413">
    <property type="entry name" value="lambda repressor-like DNA-binding domains"/>
    <property type="match status" value="1"/>
</dbReference>
<dbReference type="InterPro" id="IPR010982">
    <property type="entry name" value="Lambda_DNA-bd_dom_sf"/>
</dbReference>
<organism evidence="2 3">
    <name type="scientific">Actinomadura fulvescens</name>
    <dbReference type="NCBI Taxonomy" id="46160"/>
    <lineage>
        <taxon>Bacteria</taxon>
        <taxon>Bacillati</taxon>
        <taxon>Actinomycetota</taxon>
        <taxon>Actinomycetes</taxon>
        <taxon>Streptosporangiales</taxon>
        <taxon>Thermomonosporaceae</taxon>
        <taxon>Actinomadura</taxon>
    </lineage>
</organism>
<dbReference type="InterPro" id="IPR001387">
    <property type="entry name" value="Cro/C1-type_HTH"/>
</dbReference>
<evidence type="ECO:0000313" key="3">
    <source>
        <dbReference type="Proteomes" id="UP001501509"/>
    </source>
</evidence>
<dbReference type="Proteomes" id="UP001501509">
    <property type="component" value="Unassembled WGS sequence"/>
</dbReference>
<protein>
    <submittedName>
        <fullName evidence="2">Helix-turn-helix transcriptional regulator</fullName>
    </submittedName>
</protein>
<evidence type="ECO:0000313" key="2">
    <source>
        <dbReference type="EMBL" id="GAA2600103.1"/>
    </source>
</evidence>
<sequence length="276" mass="30737">MLEPEELGQRKSDLAATLRTLRKEAGLTGQSLALKCAMSQSKISKIETGRLLPSVVDVERILRAVNAPQDLVAEVVALARMANTEFQDVRSLLRKGLEKRQHELASLEAAAREVRFFLPAMITALIATPEYIRASLSHSPADTSKAVAKKLERQAVLYDESKTFNFIIVESAIRWAILPPALMALQIDRLVSLSHLPNIQVGVIPLGVHSPRGPMNTFTVYDNRLATAETFNGAIVMRDPRDVTFYRELFSQFASLALFEDDARAQLTQWAALFRH</sequence>
<dbReference type="EMBL" id="BAAATD010000004">
    <property type="protein sequence ID" value="GAA2600103.1"/>
    <property type="molecule type" value="Genomic_DNA"/>
</dbReference>
<dbReference type="PROSITE" id="PS50943">
    <property type="entry name" value="HTH_CROC1"/>
    <property type="match status" value="1"/>
</dbReference>
<evidence type="ECO:0000259" key="1">
    <source>
        <dbReference type="PROSITE" id="PS50943"/>
    </source>
</evidence>
<dbReference type="SMART" id="SM00530">
    <property type="entry name" value="HTH_XRE"/>
    <property type="match status" value="1"/>
</dbReference>
<gene>
    <name evidence="2" type="ORF">GCM10010411_37240</name>
</gene>